<reference evidence="1 2" key="1">
    <citation type="submission" date="2019-03" db="EMBL/GenBank/DDBJ databases">
        <title>Single cell metagenomics reveals metabolic interactions within the superorganism composed of flagellate Streblomastix strix and complex community of Bacteroidetes bacteria on its surface.</title>
        <authorList>
            <person name="Treitli S.C."/>
            <person name="Kolisko M."/>
            <person name="Husnik F."/>
            <person name="Keeling P."/>
            <person name="Hampl V."/>
        </authorList>
    </citation>
    <scope>NUCLEOTIDE SEQUENCE [LARGE SCALE GENOMIC DNA]</scope>
    <source>
        <strain evidence="1">ST1C</strain>
    </source>
</reference>
<protein>
    <submittedName>
        <fullName evidence="1">Uncharacterized protein</fullName>
    </submittedName>
</protein>
<feature type="non-terminal residue" evidence="1">
    <location>
        <position position="1"/>
    </location>
</feature>
<dbReference type="GO" id="GO:0003676">
    <property type="term" value="F:nucleic acid binding"/>
    <property type="evidence" value="ECO:0007669"/>
    <property type="project" value="InterPro"/>
</dbReference>
<dbReference type="Gene3D" id="3.30.70.330">
    <property type="match status" value="1"/>
</dbReference>
<dbReference type="InterPro" id="IPR012677">
    <property type="entry name" value="Nucleotide-bd_a/b_plait_sf"/>
</dbReference>
<name>A0A5J4UUI0_9EUKA</name>
<evidence type="ECO:0000313" key="2">
    <source>
        <dbReference type="Proteomes" id="UP000324800"/>
    </source>
</evidence>
<proteinExistence type="predicted"/>
<dbReference type="OrthoDB" id="272703at2759"/>
<evidence type="ECO:0000313" key="1">
    <source>
        <dbReference type="EMBL" id="KAA6373840.1"/>
    </source>
</evidence>
<accession>A0A5J4UUI0</accession>
<comment type="caution">
    <text evidence="1">The sequence shown here is derived from an EMBL/GenBank/DDBJ whole genome shotgun (WGS) entry which is preliminary data.</text>
</comment>
<dbReference type="EMBL" id="SNRW01012424">
    <property type="protein sequence ID" value="KAA6373840.1"/>
    <property type="molecule type" value="Genomic_DNA"/>
</dbReference>
<dbReference type="Proteomes" id="UP000324800">
    <property type="component" value="Unassembled WGS sequence"/>
</dbReference>
<organism evidence="1 2">
    <name type="scientific">Streblomastix strix</name>
    <dbReference type="NCBI Taxonomy" id="222440"/>
    <lineage>
        <taxon>Eukaryota</taxon>
        <taxon>Metamonada</taxon>
        <taxon>Preaxostyla</taxon>
        <taxon>Oxymonadida</taxon>
        <taxon>Streblomastigidae</taxon>
        <taxon>Streblomastix</taxon>
    </lineage>
</organism>
<gene>
    <name evidence="1" type="ORF">EZS28_030633</name>
</gene>
<dbReference type="InterPro" id="IPR035979">
    <property type="entry name" value="RBD_domain_sf"/>
</dbReference>
<sequence length="310" mass="35716">MADVESAERAQFELNRHILDGRQIRVEFAKERKMKKYQLDQLHQIIQDIHSIIETKISLDNYQFEEILANDYNIIAHLTHPLIQFASQSQFNKKTDSQEYHNQQQSESSSSISLITSSLNILNNLIYNYDNNKYKEVIKTPKALHSLITLSIYKIGTHFNQENDQQTLALRSGSIRCLQHIHCSSDASAQSELVNSNYIGVLVIAFSTASGHGEEKGDEIYDRLFCISRFFKQLNQGSNNQPTFPPQPLLARRSDEQIEEEGGNEEIDSQLINKGHQYCDIKDIANYVKGRILNYFIEQSNTRPEWGFIL</sequence>
<dbReference type="AlphaFoldDB" id="A0A5J4UUI0"/>
<dbReference type="SUPFAM" id="SSF54928">
    <property type="entry name" value="RNA-binding domain, RBD"/>
    <property type="match status" value="1"/>
</dbReference>